<comment type="caution">
    <text evidence="1">The sequence shown here is derived from an EMBL/GenBank/DDBJ whole genome shotgun (WGS) entry which is preliminary data.</text>
</comment>
<keyword evidence="2" id="KW-1185">Reference proteome</keyword>
<dbReference type="EMBL" id="BSEV01000001">
    <property type="protein sequence ID" value="GLK07277.1"/>
    <property type="molecule type" value="Genomic_DNA"/>
</dbReference>
<dbReference type="RefSeq" id="WP_271215830.1">
    <property type="nucleotide sequence ID" value="NZ_BAAAVD010000006.1"/>
</dbReference>
<organism evidence="1 2">
    <name type="scientific">Streptosporangium carneum</name>
    <dbReference type="NCBI Taxonomy" id="47481"/>
    <lineage>
        <taxon>Bacteria</taxon>
        <taxon>Bacillati</taxon>
        <taxon>Actinomycetota</taxon>
        <taxon>Actinomycetes</taxon>
        <taxon>Streptosporangiales</taxon>
        <taxon>Streptosporangiaceae</taxon>
        <taxon>Streptosporangium</taxon>
    </lineage>
</organism>
<gene>
    <name evidence="1" type="ORF">GCM10017600_06820</name>
</gene>
<evidence type="ECO:0000313" key="1">
    <source>
        <dbReference type="EMBL" id="GLK07277.1"/>
    </source>
</evidence>
<reference evidence="1" key="2">
    <citation type="submission" date="2023-01" db="EMBL/GenBank/DDBJ databases">
        <authorList>
            <person name="Sun Q."/>
            <person name="Evtushenko L."/>
        </authorList>
    </citation>
    <scope>NUCLEOTIDE SEQUENCE</scope>
    <source>
        <strain evidence="1">VKM Ac-2007</strain>
    </source>
</reference>
<sequence>MSGPFEADVRRLVAVFTRRLREMAGADPEILAADLVAIVRGHGWRPVEALKPPAPVIGDGNGRAEYAARRAALDSRPPCVCGAAVTDHQLDGGRRTGCAATACTRYAPIPTPTSERSA</sequence>
<dbReference type="Proteomes" id="UP001143474">
    <property type="component" value="Unassembled WGS sequence"/>
</dbReference>
<protein>
    <submittedName>
        <fullName evidence="1">Uncharacterized protein</fullName>
    </submittedName>
</protein>
<dbReference type="AlphaFoldDB" id="A0A9W6HVX1"/>
<reference evidence="1" key="1">
    <citation type="journal article" date="2014" name="Int. J. Syst. Evol. Microbiol.">
        <title>Complete genome sequence of Corynebacterium casei LMG S-19264T (=DSM 44701T), isolated from a smear-ripened cheese.</title>
        <authorList>
            <consortium name="US DOE Joint Genome Institute (JGI-PGF)"/>
            <person name="Walter F."/>
            <person name="Albersmeier A."/>
            <person name="Kalinowski J."/>
            <person name="Ruckert C."/>
        </authorList>
    </citation>
    <scope>NUCLEOTIDE SEQUENCE</scope>
    <source>
        <strain evidence="1">VKM Ac-2007</strain>
    </source>
</reference>
<evidence type="ECO:0000313" key="2">
    <source>
        <dbReference type="Proteomes" id="UP001143474"/>
    </source>
</evidence>
<accession>A0A9W6HVX1</accession>
<proteinExistence type="predicted"/>
<name>A0A9W6HVX1_9ACTN</name>